<dbReference type="EMBL" id="FOYZ01000001">
    <property type="protein sequence ID" value="SFR55413.1"/>
    <property type="molecule type" value="Genomic_DNA"/>
</dbReference>
<dbReference type="InterPro" id="IPR011711">
    <property type="entry name" value="GntR_C"/>
</dbReference>
<evidence type="ECO:0000313" key="6">
    <source>
        <dbReference type="Proteomes" id="UP000199659"/>
    </source>
</evidence>
<evidence type="ECO:0000313" key="5">
    <source>
        <dbReference type="EMBL" id="SFR55413.1"/>
    </source>
</evidence>
<dbReference type="GO" id="GO:0003700">
    <property type="term" value="F:DNA-binding transcription factor activity"/>
    <property type="evidence" value="ECO:0007669"/>
    <property type="project" value="InterPro"/>
</dbReference>
<evidence type="ECO:0000256" key="2">
    <source>
        <dbReference type="ARBA" id="ARBA00023125"/>
    </source>
</evidence>
<evidence type="ECO:0000256" key="3">
    <source>
        <dbReference type="ARBA" id="ARBA00023163"/>
    </source>
</evidence>
<dbReference type="SMART" id="SM00895">
    <property type="entry name" value="FCD"/>
    <property type="match status" value="1"/>
</dbReference>
<dbReference type="Pfam" id="PF00392">
    <property type="entry name" value="GntR"/>
    <property type="match status" value="1"/>
</dbReference>
<evidence type="ECO:0000256" key="1">
    <source>
        <dbReference type="ARBA" id="ARBA00023015"/>
    </source>
</evidence>
<dbReference type="STRING" id="37658.SAMN05661086_00087"/>
<protein>
    <submittedName>
        <fullName evidence="5">GntR family transcriptional regulator, transcriptional repressor for pyruvate dehydrogenase complex</fullName>
    </submittedName>
</protein>
<sequence length="228" mass="25878">MAELLYEKIAGEIEERIRSGELQVNAKLPSERAMAEQYGVSRTVIREALKVLNEKGLVEIMTCRGGYVTQPDQRDLMSKFENAVDSSNVNPFDILDARIAIETAVGKRVIERAAASDILKLKLIYSQMESALEDSREFSQYDAQFHLQLAACSGNEVLVLITTTLNNLTDRSDYLGSTGGSEIRLHAQKEHKEMICAVEERNIEKFEQAMESHIECIRRRIMEHRNEL</sequence>
<keyword evidence="2" id="KW-0238">DNA-binding</keyword>
<dbReference type="Proteomes" id="UP000199659">
    <property type="component" value="Unassembled WGS sequence"/>
</dbReference>
<dbReference type="Gene3D" id="1.20.120.530">
    <property type="entry name" value="GntR ligand-binding domain-like"/>
    <property type="match status" value="1"/>
</dbReference>
<dbReference type="InterPro" id="IPR008920">
    <property type="entry name" value="TF_FadR/GntR_C"/>
</dbReference>
<dbReference type="Pfam" id="PF07729">
    <property type="entry name" value="FCD"/>
    <property type="match status" value="1"/>
</dbReference>
<dbReference type="InterPro" id="IPR036388">
    <property type="entry name" value="WH-like_DNA-bd_sf"/>
</dbReference>
<feature type="domain" description="HTH gntR-type" evidence="4">
    <location>
        <begin position="3"/>
        <end position="71"/>
    </location>
</feature>
<keyword evidence="1" id="KW-0805">Transcription regulation</keyword>
<dbReference type="AlphaFoldDB" id="A0A1I6HLR2"/>
<dbReference type="InterPro" id="IPR000524">
    <property type="entry name" value="Tscrpt_reg_HTH_GntR"/>
</dbReference>
<dbReference type="PRINTS" id="PR00035">
    <property type="entry name" value="HTHGNTR"/>
</dbReference>
<dbReference type="SUPFAM" id="SSF46785">
    <property type="entry name" value="Winged helix' DNA-binding domain"/>
    <property type="match status" value="1"/>
</dbReference>
<dbReference type="PANTHER" id="PTHR43537:SF5">
    <property type="entry name" value="UXU OPERON TRANSCRIPTIONAL REGULATOR"/>
    <property type="match status" value="1"/>
</dbReference>
<dbReference type="OrthoDB" id="9816541at2"/>
<keyword evidence="6" id="KW-1185">Reference proteome</keyword>
<dbReference type="PROSITE" id="PS50949">
    <property type="entry name" value="HTH_GNTR"/>
    <property type="match status" value="1"/>
</dbReference>
<dbReference type="PANTHER" id="PTHR43537">
    <property type="entry name" value="TRANSCRIPTIONAL REGULATOR, GNTR FAMILY"/>
    <property type="match status" value="1"/>
</dbReference>
<evidence type="ECO:0000259" key="4">
    <source>
        <dbReference type="PROSITE" id="PS50949"/>
    </source>
</evidence>
<keyword evidence="5" id="KW-0670">Pyruvate</keyword>
<dbReference type="InterPro" id="IPR036390">
    <property type="entry name" value="WH_DNA-bd_sf"/>
</dbReference>
<dbReference type="Gene3D" id="1.10.10.10">
    <property type="entry name" value="Winged helix-like DNA-binding domain superfamily/Winged helix DNA-binding domain"/>
    <property type="match status" value="1"/>
</dbReference>
<keyword evidence="3" id="KW-0804">Transcription</keyword>
<dbReference type="CDD" id="cd07377">
    <property type="entry name" value="WHTH_GntR"/>
    <property type="match status" value="1"/>
</dbReference>
<dbReference type="GO" id="GO:0003677">
    <property type="term" value="F:DNA binding"/>
    <property type="evidence" value="ECO:0007669"/>
    <property type="project" value="UniProtKB-KW"/>
</dbReference>
<name>A0A1I6HLR2_9FIRM</name>
<dbReference type="SUPFAM" id="SSF48008">
    <property type="entry name" value="GntR ligand-binding domain-like"/>
    <property type="match status" value="1"/>
</dbReference>
<dbReference type="SMART" id="SM00345">
    <property type="entry name" value="HTH_GNTR"/>
    <property type="match status" value="1"/>
</dbReference>
<accession>A0A1I6HLR2</accession>
<dbReference type="RefSeq" id="WP_092558723.1">
    <property type="nucleotide sequence ID" value="NZ_FOYZ01000001.1"/>
</dbReference>
<reference evidence="5 6" key="1">
    <citation type="submission" date="2016-10" db="EMBL/GenBank/DDBJ databases">
        <authorList>
            <person name="de Groot N.N."/>
        </authorList>
    </citation>
    <scope>NUCLEOTIDE SEQUENCE [LARGE SCALE GENOMIC DNA]</scope>
    <source>
        <strain evidence="5 6">743A</strain>
    </source>
</reference>
<proteinExistence type="predicted"/>
<organism evidence="5 6">
    <name type="scientific">Anaeromicropila populeti</name>
    <dbReference type="NCBI Taxonomy" id="37658"/>
    <lineage>
        <taxon>Bacteria</taxon>
        <taxon>Bacillati</taxon>
        <taxon>Bacillota</taxon>
        <taxon>Clostridia</taxon>
        <taxon>Lachnospirales</taxon>
        <taxon>Lachnospiraceae</taxon>
        <taxon>Anaeromicropila</taxon>
    </lineage>
</organism>
<gene>
    <name evidence="5" type="ORF">SAMN05661086_00087</name>
</gene>